<dbReference type="OrthoDB" id="7626281at2"/>
<evidence type="ECO:0000256" key="4">
    <source>
        <dbReference type="ARBA" id="ARBA00022538"/>
    </source>
</evidence>
<evidence type="ECO:0000313" key="16">
    <source>
        <dbReference type="Proteomes" id="UP000051330"/>
    </source>
</evidence>
<comment type="caution">
    <text evidence="15">The sequence shown here is derived from an EMBL/GenBank/DDBJ whole genome shotgun (WGS) entry which is preliminary data.</text>
</comment>
<feature type="transmembrane region" description="Helical" evidence="14">
    <location>
        <begin position="106"/>
        <end position="132"/>
    </location>
</feature>
<dbReference type="GO" id="GO:0005267">
    <property type="term" value="F:potassium channel activity"/>
    <property type="evidence" value="ECO:0007669"/>
    <property type="project" value="UniProtKB-KW"/>
</dbReference>
<feature type="transmembrane region" description="Helical" evidence="14">
    <location>
        <begin position="12"/>
        <end position="31"/>
    </location>
</feature>
<name>A0A0R1N0M6_9LACO</name>
<comment type="similarity">
    <text evidence="2">Belongs to the TMEM175 family.</text>
</comment>
<keyword evidence="11" id="KW-0407">Ion channel</keyword>
<dbReference type="Proteomes" id="UP000051330">
    <property type="component" value="Unassembled WGS sequence"/>
</dbReference>
<dbReference type="PANTHER" id="PTHR31462">
    <property type="entry name" value="ENDOSOMAL/LYSOSOMAL POTASSIUM CHANNEL TMEM175"/>
    <property type="match status" value="1"/>
</dbReference>
<reference evidence="15 16" key="1">
    <citation type="journal article" date="2015" name="Genome Announc.">
        <title>Expanding the biotechnology potential of lactobacilli through comparative genomics of 213 strains and associated genera.</title>
        <authorList>
            <person name="Sun Z."/>
            <person name="Harris H.M."/>
            <person name="McCann A."/>
            <person name="Guo C."/>
            <person name="Argimon S."/>
            <person name="Zhang W."/>
            <person name="Yang X."/>
            <person name="Jeffery I.B."/>
            <person name="Cooney J.C."/>
            <person name="Kagawa T.F."/>
            <person name="Liu W."/>
            <person name="Song Y."/>
            <person name="Salvetti E."/>
            <person name="Wrobel A."/>
            <person name="Rasinkangas P."/>
            <person name="Parkhill J."/>
            <person name="Rea M.C."/>
            <person name="O'Sullivan O."/>
            <person name="Ritari J."/>
            <person name="Douillard F.P."/>
            <person name="Paul Ross R."/>
            <person name="Yang R."/>
            <person name="Briner A.E."/>
            <person name="Felis G.E."/>
            <person name="de Vos W.M."/>
            <person name="Barrangou R."/>
            <person name="Klaenhammer T.R."/>
            <person name="Caufield P.W."/>
            <person name="Cui Y."/>
            <person name="Zhang H."/>
            <person name="O'Toole P.W."/>
        </authorList>
    </citation>
    <scope>NUCLEOTIDE SEQUENCE [LARGE SCALE GENOMIC DNA]</scope>
    <source>
        <strain evidence="15 16">DSM 12744</strain>
    </source>
</reference>
<keyword evidence="9" id="KW-0406">Ion transport</keyword>
<feature type="transmembrane region" description="Helical" evidence="14">
    <location>
        <begin position="153"/>
        <end position="176"/>
    </location>
</feature>
<gene>
    <name evidence="15" type="ORF">FD09_GL001878</name>
</gene>
<evidence type="ECO:0000313" key="15">
    <source>
        <dbReference type="EMBL" id="KRL13847.1"/>
    </source>
</evidence>
<dbReference type="AlphaFoldDB" id="A0A0R1N0M6"/>
<evidence type="ECO:0008006" key="17">
    <source>
        <dbReference type="Google" id="ProtNLM"/>
    </source>
</evidence>
<dbReference type="GO" id="GO:0015252">
    <property type="term" value="F:proton channel activity"/>
    <property type="evidence" value="ECO:0007669"/>
    <property type="project" value="InterPro"/>
</dbReference>
<accession>A0A0R1N0M6</accession>
<evidence type="ECO:0000256" key="11">
    <source>
        <dbReference type="ARBA" id="ARBA00023303"/>
    </source>
</evidence>
<keyword evidence="6" id="KW-0631">Potassium channel</keyword>
<protein>
    <recommendedName>
        <fullName evidence="17">Integral membrane protein</fullName>
    </recommendedName>
</protein>
<dbReference type="PATRIC" id="fig|1423792.3.peg.1905"/>
<feature type="transmembrane region" description="Helical" evidence="14">
    <location>
        <begin position="72"/>
        <end position="94"/>
    </location>
</feature>
<organism evidence="15 16">
    <name type="scientific">Schleiferilactobacillus perolens DSM 12744</name>
    <dbReference type="NCBI Taxonomy" id="1423792"/>
    <lineage>
        <taxon>Bacteria</taxon>
        <taxon>Bacillati</taxon>
        <taxon>Bacillota</taxon>
        <taxon>Bacilli</taxon>
        <taxon>Lactobacillales</taxon>
        <taxon>Lactobacillaceae</taxon>
        <taxon>Schleiferilactobacillus</taxon>
    </lineage>
</organism>
<dbReference type="Pfam" id="PF06736">
    <property type="entry name" value="TMEM175"/>
    <property type="match status" value="1"/>
</dbReference>
<keyword evidence="5 14" id="KW-0812">Transmembrane</keyword>
<dbReference type="InterPro" id="IPR010617">
    <property type="entry name" value="TMEM175-like"/>
</dbReference>
<sequence length="322" mass="37628">MKKLKNRLDAYSDAVIAIIMTIMVLDLTPVLRNSIPAYMGLLKEIGIYFISFALVANMWYQHATAFSEIDDMTYRIMLYDFLFLAVLSLMPLATNMMASNTTRITVMAYGVLNIVMSFCFRLLAKAVIHFRYTDKSKMRQVYGKIYGAQNPILFIWNLALLVIAWFFPQIAVWFYLSYPVRDLLFNGTTRQQMNDAAQLTPDQRSQYLQLTPEQMRAFQQQVQKQRRQQRADGKKAKPQDWSQTLQQWLDGRVANDESAPTTDKGMDVGRQMTREQWQAFAMAHLAKDPRVKEVQHRLRDYTRRQRQAQDQSKSDDKQNQTK</sequence>
<evidence type="ECO:0000256" key="7">
    <source>
        <dbReference type="ARBA" id="ARBA00022958"/>
    </source>
</evidence>
<dbReference type="EMBL" id="AZEC01000003">
    <property type="protein sequence ID" value="KRL13847.1"/>
    <property type="molecule type" value="Genomic_DNA"/>
</dbReference>
<evidence type="ECO:0000256" key="13">
    <source>
        <dbReference type="SAM" id="MobiDB-lite"/>
    </source>
</evidence>
<feature type="region of interest" description="Disordered" evidence="13">
    <location>
        <begin position="219"/>
        <end position="241"/>
    </location>
</feature>
<dbReference type="GO" id="GO:0016020">
    <property type="term" value="C:membrane"/>
    <property type="evidence" value="ECO:0007669"/>
    <property type="project" value="UniProtKB-SubCell"/>
</dbReference>
<evidence type="ECO:0000256" key="10">
    <source>
        <dbReference type="ARBA" id="ARBA00023136"/>
    </source>
</evidence>
<evidence type="ECO:0000256" key="12">
    <source>
        <dbReference type="ARBA" id="ARBA00034430"/>
    </source>
</evidence>
<evidence type="ECO:0000256" key="14">
    <source>
        <dbReference type="SAM" id="Phobius"/>
    </source>
</evidence>
<dbReference type="STRING" id="1423792.FD09_GL001878"/>
<dbReference type="RefSeq" id="WP_057818774.1">
    <property type="nucleotide sequence ID" value="NZ_AZEC01000003.1"/>
</dbReference>
<evidence type="ECO:0000256" key="3">
    <source>
        <dbReference type="ARBA" id="ARBA00022448"/>
    </source>
</evidence>
<keyword evidence="4" id="KW-0633">Potassium transport</keyword>
<comment type="catalytic activity">
    <reaction evidence="12">
        <text>K(+)(in) = K(+)(out)</text>
        <dbReference type="Rhea" id="RHEA:29463"/>
        <dbReference type="ChEBI" id="CHEBI:29103"/>
    </reaction>
</comment>
<keyword evidence="3" id="KW-0813">Transport</keyword>
<keyword evidence="8 14" id="KW-1133">Transmembrane helix</keyword>
<evidence type="ECO:0000256" key="1">
    <source>
        <dbReference type="ARBA" id="ARBA00004141"/>
    </source>
</evidence>
<feature type="compositionally biased region" description="Basic and acidic residues" evidence="13">
    <location>
        <begin position="286"/>
        <end position="303"/>
    </location>
</feature>
<proteinExistence type="inferred from homology"/>
<evidence type="ECO:0000256" key="6">
    <source>
        <dbReference type="ARBA" id="ARBA00022826"/>
    </source>
</evidence>
<evidence type="ECO:0000256" key="2">
    <source>
        <dbReference type="ARBA" id="ARBA00006920"/>
    </source>
</evidence>
<feature type="region of interest" description="Disordered" evidence="13">
    <location>
        <begin position="286"/>
        <end position="322"/>
    </location>
</feature>
<dbReference type="PANTHER" id="PTHR31462:SF5">
    <property type="entry name" value="ENDOSOMAL_LYSOSOMAL PROTON CHANNEL TMEM175"/>
    <property type="match status" value="1"/>
</dbReference>
<comment type="subcellular location">
    <subcellularLocation>
        <location evidence="1">Membrane</location>
        <topology evidence="1">Multi-pass membrane protein</topology>
    </subcellularLocation>
</comment>
<feature type="transmembrane region" description="Helical" evidence="14">
    <location>
        <begin position="37"/>
        <end position="60"/>
    </location>
</feature>
<keyword evidence="16" id="KW-1185">Reference proteome</keyword>
<feature type="compositionally biased region" description="Basic and acidic residues" evidence="13">
    <location>
        <begin position="312"/>
        <end position="322"/>
    </location>
</feature>
<evidence type="ECO:0000256" key="5">
    <source>
        <dbReference type="ARBA" id="ARBA00022692"/>
    </source>
</evidence>
<evidence type="ECO:0000256" key="9">
    <source>
        <dbReference type="ARBA" id="ARBA00023065"/>
    </source>
</evidence>
<keyword evidence="10 14" id="KW-0472">Membrane</keyword>
<keyword evidence="7" id="KW-0630">Potassium</keyword>
<evidence type="ECO:0000256" key="8">
    <source>
        <dbReference type="ARBA" id="ARBA00022989"/>
    </source>
</evidence>
<feature type="compositionally biased region" description="Basic and acidic residues" evidence="13">
    <location>
        <begin position="229"/>
        <end position="238"/>
    </location>
</feature>